<evidence type="ECO:0000256" key="1">
    <source>
        <dbReference type="SAM" id="SignalP"/>
    </source>
</evidence>
<reference evidence="3 4" key="1">
    <citation type="submission" date="2018-06" db="EMBL/GenBank/DDBJ databases">
        <title>Genomic Encyclopedia of Archaeal and Bacterial Type Strains, Phase II (KMG-II): from individual species to whole genera.</title>
        <authorList>
            <person name="Goeker M."/>
        </authorList>
    </citation>
    <scope>NUCLEOTIDE SEQUENCE [LARGE SCALE GENOMIC DNA]</scope>
    <source>
        <strain evidence="3 4">DSM 17205</strain>
    </source>
</reference>
<evidence type="ECO:0000313" key="4">
    <source>
        <dbReference type="Proteomes" id="UP000248584"/>
    </source>
</evidence>
<feature type="domain" description="Transglutaminase-like" evidence="2">
    <location>
        <begin position="283"/>
        <end position="359"/>
    </location>
</feature>
<comment type="caution">
    <text evidence="3">The sequence shown here is derived from an EMBL/GenBank/DDBJ whole genome shotgun (WGS) entry which is preliminary data.</text>
</comment>
<dbReference type="InterPro" id="IPR002931">
    <property type="entry name" value="Transglutaminase-like"/>
</dbReference>
<feature type="chain" id="PRO_5045462129" evidence="1">
    <location>
        <begin position="23"/>
        <end position="640"/>
    </location>
</feature>
<feature type="signal peptide" evidence="1">
    <location>
        <begin position="1"/>
        <end position="22"/>
    </location>
</feature>
<dbReference type="InterPro" id="IPR038765">
    <property type="entry name" value="Papain-like_cys_pep_sf"/>
</dbReference>
<dbReference type="EMBL" id="QKZR01000003">
    <property type="protein sequence ID" value="PZX39620.1"/>
    <property type="molecule type" value="Genomic_DNA"/>
</dbReference>
<evidence type="ECO:0000313" key="3">
    <source>
        <dbReference type="EMBL" id="PZX39620.1"/>
    </source>
</evidence>
<dbReference type="RefSeq" id="WP_015363347.1">
    <property type="nucleotide sequence ID" value="NZ_QKZR01000003.1"/>
</dbReference>
<keyword evidence="1" id="KW-0732">Signal</keyword>
<dbReference type="Gene3D" id="2.60.40.3140">
    <property type="match status" value="1"/>
</dbReference>
<gene>
    <name evidence="3" type="ORF">LX97_01974</name>
</gene>
<keyword evidence="4" id="KW-1185">Reference proteome</keyword>
<evidence type="ECO:0000259" key="2">
    <source>
        <dbReference type="Pfam" id="PF01841"/>
    </source>
</evidence>
<proteinExistence type="predicted"/>
<dbReference type="SUPFAM" id="SSF54001">
    <property type="entry name" value="Cysteine proteinases"/>
    <property type="match status" value="1"/>
</dbReference>
<dbReference type="Pfam" id="PF01841">
    <property type="entry name" value="Transglut_core"/>
    <property type="match status" value="1"/>
</dbReference>
<protein>
    <submittedName>
        <fullName evidence="3">Transglutaminase-like putative cysteine protease</fullName>
    </submittedName>
</protein>
<dbReference type="Gene3D" id="3.10.620.30">
    <property type="match status" value="1"/>
</dbReference>
<sequence length="640" mass="73963">MILLLKRCFLLSLLFCSLAGLAQKNNPTPQDTQRAKKLKKEFEDDDVVIENQSIHISFDRNNSTGKVEVQETKSTTYFSIASRADIGYSTGYDNESSVEELRLLSRRNKRVYWELQDEAYSTESIFHNDYRVKYGKLTFPLQGYTLTVKEEKEYLDIKYFTSHYFTDSYRIMKGDVTFVIPSWLELELKEYHFDGYDIKRSEKKDDGDTIVTFKISKIEPGARESRMQGNSFIYPHVLLLSKSFEDKDGVSQTLFKETKDLYNWYAKLVSEVEIDNAPIKEKVAEITAGITDKDEQVKAIYYWVQDNIKYIAFEEGIAGFQPDAPQNVFDKRYGDCKGMAILLKTMLVEAGFDARLVWIGTDAIAYDYSTPSLSVDNHMITAIMIDGKPVFLDGTEKFNRYGTFATRIQGKQALIENGNNYELVKVPQLSAASNLESYTATFDIVGDDLNGKMKREMKGEQVSSFLYNFTGLPQDKREEVLLKVLADGNQNMKVESTTPFDNMARDKDILLEYDFKVANAVSNFDNTYYLELDPVRYMSNYKMDDERKTSFQLSSKRKEQKTFILNIPANFKVGTLPEALNIENEYLSIKMKYAQENQKIVYTSDITVKKRLIEKKDFTLWNDSIDQLKSFYDEQIVLKQ</sequence>
<organism evidence="3 4">
    <name type="scientific">Nonlabens dokdonensis</name>
    <dbReference type="NCBI Taxonomy" id="328515"/>
    <lineage>
        <taxon>Bacteria</taxon>
        <taxon>Pseudomonadati</taxon>
        <taxon>Bacteroidota</taxon>
        <taxon>Flavobacteriia</taxon>
        <taxon>Flavobacteriales</taxon>
        <taxon>Flavobacteriaceae</taxon>
        <taxon>Nonlabens</taxon>
    </lineage>
</organism>
<accession>A0ABX5PXB4</accession>
<dbReference type="Proteomes" id="UP000248584">
    <property type="component" value="Unassembled WGS sequence"/>
</dbReference>
<name>A0ABX5PXB4_9FLAO</name>
<dbReference type="Gene3D" id="2.60.120.1130">
    <property type="match status" value="1"/>
</dbReference>